<dbReference type="SUPFAM" id="SSF54826">
    <property type="entry name" value="Enolase N-terminal domain-like"/>
    <property type="match status" value="1"/>
</dbReference>
<evidence type="ECO:0000256" key="5">
    <source>
        <dbReference type="ARBA" id="ARBA00029491"/>
    </source>
</evidence>
<evidence type="ECO:0000256" key="6">
    <source>
        <dbReference type="NCBIfam" id="TIGR01928"/>
    </source>
</evidence>
<dbReference type="GO" id="GO:0016854">
    <property type="term" value="F:racemase and epimerase activity"/>
    <property type="evidence" value="ECO:0007669"/>
    <property type="project" value="UniProtKB-ARBA"/>
</dbReference>
<protein>
    <recommendedName>
        <fullName evidence="5 6">o-succinylbenzoate synthase</fullName>
        <ecNumber evidence="5 6">4.2.1.113</ecNumber>
    </recommendedName>
</protein>
<dbReference type="SUPFAM" id="SSF51604">
    <property type="entry name" value="Enolase C-terminal domain-like"/>
    <property type="match status" value="1"/>
</dbReference>
<reference evidence="8 9" key="1">
    <citation type="journal article" date="2017" name="Biochemistry">
        <title>Identification of the Biosynthetic Pathway for the Antibiotic Bicyclomycin.</title>
        <authorList>
            <person name="Patteson J."/>
            <person name="Cai W."/>
            <person name="Johnson R.A."/>
            <person name="Santa Maria K."/>
            <person name="Li B."/>
        </authorList>
    </citation>
    <scope>NUCLEOTIDE SEQUENCE [LARGE SCALE GENOMIC DNA]</scope>
    <source>
        <strain evidence="8 9">ATCC 21532</strain>
    </source>
</reference>
<evidence type="ECO:0000259" key="7">
    <source>
        <dbReference type="SMART" id="SM00922"/>
    </source>
</evidence>
<dbReference type="PANTHER" id="PTHR48073:SF5">
    <property type="entry name" value="O-SUCCINYLBENZOATE SYNTHASE"/>
    <property type="match status" value="1"/>
</dbReference>
<dbReference type="GO" id="GO:0043748">
    <property type="term" value="F:O-succinylbenzoate synthase activity"/>
    <property type="evidence" value="ECO:0007669"/>
    <property type="project" value="UniProtKB-EC"/>
</dbReference>
<dbReference type="Proteomes" id="UP000222531">
    <property type="component" value="Unassembled WGS sequence"/>
</dbReference>
<dbReference type="SFLD" id="SFLDG00180">
    <property type="entry name" value="muconate_cycloisomerase"/>
    <property type="match status" value="1"/>
</dbReference>
<accession>A0A2G1X9M3</accession>
<dbReference type="SFLD" id="SFLDF00009">
    <property type="entry name" value="o-succinylbenzoate_synthase"/>
    <property type="match status" value="1"/>
</dbReference>
<dbReference type="EMBL" id="NHZO01000168">
    <property type="protein sequence ID" value="PHQ47934.1"/>
    <property type="molecule type" value="Genomic_DNA"/>
</dbReference>
<dbReference type="InterPro" id="IPR010197">
    <property type="entry name" value="OSBS/NAAAR"/>
</dbReference>
<keyword evidence="2" id="KW-0479">Metal-binding</keyword>
<evidence type="ECO:0000256" key="1">
    <source>
        <dbReference type="ARBA" id="ARBA00001968"/>
    </source>
</evidence>
<keyword evidence="4" id="KW-0456">Lyase</keyword>
<dbReference type="SMART" id="SM00922">
    <property type="entry name" value="MR_MLE"/>
    <property type="match status" value="1"/>
</dbReference>
<dbReference type="GO" id="GO:0009234">
    <property type="term" value="P:menaquinone biosynthetic process"/>
    <property type="evidence" value="ECO:0007669"/>
    <property type="project" value="UniProtKB-UniRule"/>
</dbReference>
<dbReference type="Pfam" id="PF02746">
    <property type="entry name" value="MR_MLE_N"/>
    <property type="match status" value="1"/>
</dbReference>
<dbReference type="InterPro" id="IPR036849">
    <property type="entry name" value="Enolase-like_C_sf"/>
</dbReference>
<dbReference type="Gene3D" id="3.20.20.120">
    <property type="entry name" value="Enolase-like C-terminal domain"/>
    <property type="match status" value="1"/>
</dbReference>
<dbReference type="Gene3D" id="3.30.390.10">
    <property type="entry name" value="Enolase-like, N-terminal domain"/>
    <property type="match status" value="1"/>
</dbReference>
<evidence type="ECO:0000256" key="4">
    <source>
        <dbReference type="ARBA" id="ARBA00023239"/>
    </source>
</evidence>
<dbReference type="InterPro" id="IPR029065">
    <property type="entry name" value="Enolase_C-like"/>
</dbReference>
<comment type="cofactor">
    <cofactor evidence="1">
        <name>a divalent metal cation</name>
        <dbReference type="ChEBI" id="CHEBI:60240"/>
    </cofactor>
</comment>
<dbReference type="NCBIfam" id="TIGR01928">
    <property type="entry name" value="menC_lowGC_arch"/>
    <property type="match status" value="1"/>
</dbReference>
<dbReference type="SFLD" id="SFLDS00001">
    <property type="entry name" value="Enolase"/>
    <property type="match status" value="1"/>
</dbReference>
<dbReference type="InterPro" id="IPR013342">
    <property type="entry name" value="Mandelate_racemase_C"/>
</dbReference>
<dbReference type="UniPathway" id="UPA00079"/>
<evidence type="ECO:0000313" key="9">
    <source>
        <dbReference type="Proteomes" id="UP000222531"/>
    </source>
</evidence>
<evidence type="ECO:0000313" key="8">
    <source>
        <dbReference type="EMBL" id="PHQ47934.1"/>
    </source>
</evidence>
<feature type="domain" description="Mandelate racemase/muconate lactonizing enzyme C-terminal" evidence="7">
    <location>
        <begin position="142"/>
        <end position="234"/>
    </location>
</feature>
<gene>
    <name evidence="8" type="primary">menC</name>
    <name evidence="8" type="ORF">BLA24_31020</name>
</gene>
<dbReference type="UniPathway" id="UPA01057">
    <property type="reaction ID" value="UER00165"/>
</dbReference>
<sequence length="376" mass="40331">MRAERVSLLMTRAPLARPFENRWQRFESWTKVLVRVEAGGLTGLGECTAMETPYYNYETTETAWHVLERYLIPLVLRSGTTDPEAAARAWAHVNGHEEAKAALECALWDLRAKAAGVPLGVALGGERATVPVGATVGIEPTIDALVDAVARAHEAGYARVRIKIRQGWDVEPVKAVRSALPDVPLIADANAAYGAEDLPHLRALDGLGLLALEQPLKSRLIAESAALQASLATPVCLDESVKSLADVRQALDAGACRAVNVKAGRVGGLAEARRIHDACRDHGVPAFVGAKYDFGVGRWTNIALGTLANMTLPSDVGPTARYYRDDGTTPQVCFVSPGRVAPRPAPGLGVEITDSAHVVRAQSFCPTSDKEPRWRA</sequence>
<proteinExistence type="predicted"/>
<name>A0A2G1X9M3_STRCJ</name>
<dbReference type="OrthoDB" id="9774531at2"/>
<dbReference type="RefSeq" id="WP_099202454.1">
    <property type="nucleotide sequence ID" value="NZ_JBIRXA010000025.1"/>
</dbReference>
<keyword evidence="3" id="KW-0460">Magnesium</keyword>
<dbReference type="InterPro" id="IPR013341">
    <property type="entry name" value="Mandelate_racemase_N_dom"/>
</dbReference>
<evidence type="ECO:0000256" key="2">
    <source>
        <dbReference type="ARBA" id="ARBA00022723"/>
    </source>
</evidence>
<organism evidence="8 9">
    <name type="scientific">Streptomyces cinnamoneus</name>
    <name type="common">Streptoverticillium cinnamoneum</name>
    <dbReference type="NCBI Taxonomy" id="53446"/>
    <lineage>
        <taxon>Bacteria</taxon>
        <taxon>Bacillati</taxon>
        <taxon>Actinomycetota</taxon>
        <taxon>Actinomycetes</taxon>
        <taxon>Kitasatosporales</taxon>
        <taxon>Streptomycetaceae</taxon>
        <taxon>Streptomyces</taxon>
        <taxon>Streptomyces cinnamoneus group</taxon>
    </lineage>
</organism>
<dbReference type="PANTHER" id="PTHR48073">
    <property type="entry name" value="O-SUCCINYLBENZOATE SYNTHASE-RELATED"/>
    <property type="match status" value="1"/>
</dbReference>
<dbReference type="AlphaFoldDB" id="A0A2G1X9M3"/>
<evidence type="ECO:0000256" key="3">
    <source>
        <dbReference type="ARBA" id="ARBA00022842"/>
    </source>
</evidence>
<dbReference type="InterPro" id="IPR029017">
    <property type="entry name" value="Enolase-like_N"/>
</dbReference>
<dbReference type="EC" id="4.2.1.113" evidence="5 6"/>
<dbReference type="GO" id="GO:0046872">
    <property type="term" value="F:metal ion binding"/>
    <property type="evidence" value="ECO:0007669"/>
    <property type="project" value="UniProtKB-KW"/>
</dbReference>
<keyword evidence="9" id="KW-1185">Reference proteome</keyword>
<comment type="caution">
    <text evidence="8">The sequence shown here is derived from an EMBL/GenBank/DDBJ whole genome shotgun (WGS) entry which is preliminary data.</text>
</comment>
<dbReference type="Pfam" id="PF13378">
    <property type="entry name" value="MR_MLE_C"/>
    <property type="match status" value="1"/>
</dbReference>